<gene>
    <name evidence="1" type="ORF">PVAP13_1KG215410</name>
</gene>
<sequence length="109" mass="12573">MGSMFGSMEAVPFNQESLRAVCAEIARDHKDDDVMKTLEVFREMRAEDPGFQFSVDLDEEKKIKTLLWTSGRCRAQYSFFGDAITFDSTYCTNLYKMPFAITVPFHHII</sequence>
<name>A0A8T0XP10_PANVG</name>
<reference evidence="1" key="1">
    <citation type="submission" date="2020-05" db="EMBL/GenBank/DDBJ databases">
        <title>WGS assembly of Panicum virgatum.</title>
        <authorList>
            <person name="Lovell J.T."/>
            <person name="Jenkins J."/>
            <person name="Shu S."/>
            <person name="Juenger T.E."/>
            <person name="Schmutz J."/>
        </authorList>
    </citation>
    <scope>NUCLEOTIDE SEQUENCE</scope>
    <source>
        <strain evidence="1">AP13</strain>
    </source>
</reference>
<evidence type="ECO:0000313" key="2">
    <source>
        <dbReference type="Proteomes" id="UP000823388"/>
    </source>
</evidence>
<protein>
    <recommendedName>
        <fullName evidence="3">Protein FAR1-RELATED SEQUENCE</fullName>
    </recommendedName>
</protein>
<dbReference type="Proteomes" id="UP000823388">
    <property type="component" value="Chromosome 1K"/>
</dbReference>
<keyword evidence="2" id="KW-1185">Reference proteome</keyword>
<dbReference type="AlphaFoldDB" id="A0A8T0XP10"/>
<organism evidence="1 2">
    <name type="scientific">Panicum virgatum</name>
    <name type="common">Blackwell switchgrass</name>
    <dbReference type="NCBI Taxonomy" id="38727"/>
    <lineage>
        <taxon>Eukaryota</taxon>
        <taxon>Viridiplantae</taxon>
        <taxon>Streptophyta</taxon>
        <taxon>Embryophyta</taxon>
        <taxon>Tracheophyta</taxon>
        <taxon>Spermatophyta</taxon>
        <taxon>Magnoliopsida</taxon>
        <taxon>Liliopsida</taxon>
        <taxon>Poales</taxon>
        <taxon>Poaceae</taxon>
        <taxon>PACMAD clade</taxon>
        <taxon>Panicoideae</taxon>
        <taxon>Panicodae</taxon>
        <taxon>Paniceae</taxon>
        <taxon>Panicinae</taxon>
        <taxon>Panicum</taxon>
        <taxon>Panicum sect. Hiantes</taxon>
    </lineage>
</organism>
<dbReference type="PANTHER" id="PTHR47482">
    <property type="entry name" value="OS11G0632001 PROTEIN"/>
    <property type="match status" value="1"/>
</dbReference>
<dbReference type="PANTHER" id="PTHR47482:SF5">
    <property type="entry name" value="FAR1 DOMAIN-CONTAINING PROTEIN"/>
    <property type="match status" value="1"/>
</dbReference>
<proteinExistence type="predicted"/>
<comment type="caution">
    <text evidence="1">The sequence shown here is derived from an EMBL/GenBank/DDBJ whole genome shotgun (WGS) entry which is preliminary data.</text>
</comment>
<evidence type="ECO:0000313" key="1">
    <source>
        <dbReference type="EMBL" id="KAG2659826.1"/>
    </source>
</evidence>
<dbReference type="EMBL" id="CM029037">
    <property type="protein sequence ID" value="KAG2659826.1"/>
    <property type="molecule type" value="Genomic_DNA"/>
</dbReference>
<accession>A0A8T0XP10</accession>
<evidence type="ECO:0008006" key="3">
    <source>
        <dbReference type="Google" id="ProtNLM"/>
    </source>
</evidence>